<evidence type="ECO:0000313" key="4">
    <source>
        <dbReference type="Proteomes" id="UP001195483"/>
    </source>
</evidence>
<dbReference type="Gene3D" id="1.10.533.10">
    <property type="entry name" value="Death Domain, Fas"/>
    <property type="match status" value="1"/>
</dbReference>
<dbReference type="PROSITE" id="PS50017">
    <property type="entry name" value="DEATH_DOMAIN"/>
    <property type="match status" value="1"/>
</dbReference>
<reference evidence="3" key="2">
    <citation type="journal article" date="2021" name="Genome Biol. Evol.">
        <title>Developing a high-quality reference genome for a parasitic bivalve with doubly uniparental inheritance (Bivalvia: Unionida).</title>
        <authorList>
            <person name="Smith C.H."/>
        </authorList>
    </citation>
    <scope>NUCLEOTIDE SEQUENCE</scope>
    <source>
        <strain evidence="3">CHS0354</strain>
        <tissue evidence="3">Mantle</tissue>
    </source>
</reference>
<dbReference type="EMBL" id="JAEAOA010001643">
    <property type="protein sequence ID" value="KAK3605634.1"/>
    <property type="molecule type" value="Genomic_DNA"/>
</dbReference>
<evidence type="ECO:0000313" key="3">
    <source>
        <dbReference type="EMBL" id="KAK3605634.1"/>
    </source>
</evidence>
<feature type="region of interest" description="Disordered" evidence="1">
    <location>
        <begin position="753"/>
        <end position="777"/>
    </location>
</feature>
<dbReference type="Proteomes" id="UP001195483">
    <property type="component" value="Unassembled WGS sequence"/>
</dbReference>
<feature type="domain" description="Death" evidence="2">
    <location>
        <begin position="790"/>
        <end position="874"/>
    </location>
</feature>
<feature type="compositionally biased region" description="Basic and acidic residues" evidence="1">
    <location>
        <begin position="245"/>
        <end position="262"/>
    </location>
</feature>
<dbReference type="SUPFAM" id="SSF47986">
    <property type="entry name" value="DEATH domain"/>
    <property type="match status" value="1"/>
</dbReference>
<evidence type="ECO:0000259" key="2">
    <source>
        <dbReference type="PROSITE" id="PS50017"/>
    </source>
</evidence>
<sequence length="896" mass="102263">MSSGARRASTQLESMKGNDLLICQRRLEYLGQRLQDLAVEIGDGQGAVWFKQNLWFLNKPAEFIDDVLFGVGKICNHLSSYLHFKKQKIHTNFPLTTFVGILYDISDTLSIARDILLQHPEEKLSVKQSQIELFWKDCTPFLFIFEEKKCSFLRSEQVPTFLYALMDLVPTTIQVGLGLYCSSEPRFRGLDCFMETCLRLSKVLVDQGEFLTLADKMEPVLIPFLRQWVLYALEVLQNGVKTRMTRTESKENSNDNNQERQRPKTWSASSHEDQDDSEEYKTNSDSDAEKCLGPIKVYHSSRVRATCLPSRWLKVARTRMVCCPNELRKHCLEEAGLKENQKLVSNIYLATGPQHSSCKGIKLHCPLIKKYEDLSLRLFVKVKKGDVWRTAQTKWEQLYDKGQFLTFEEEFVEGFMAVEEIPMVVKEIGPKGGRLSTEYDKRIEAEIPNGVKRDISTVKMMIQPVDRPREQLYRESCPDVFHCIKSTSNAVEIDGAPSERDIAIKIPFDILKDSHTKILVLKYTNDHIEVRDASSLERGDGNLYTIPSRNGGTVLATVDPDVYGQNTSDSDIKREMEVILGKKQLCKLLIFVELQHDKLDFDNCVFQIVCAEKYRVDEVIKEKSKSGLVEIPKSQSSDRLLKQADDIKLEMKGSIQMDDDIPKEAYTLTYLEGSDNYLRFPVKLLDRNGRITFVLRHGKDDSILHTFFCPIATILELMSNTRPKSSSSRDSEASEGHDEVFLVDQDESELQRSLTEISISSSTESASQSSGQSVNQRDVENEAALKILARNSIVLLAKQMSGEEGHLLGVVLGMKPERINQIYKMYRHSGSLANFYILYEWRGRRVHPDQASQLVSGLQDIDRADLATIVTNVLKKNRTLSSTDFETENPKRKARR</sequence>
<dbReference type="InterPro" id="IPR000488">
    <property type="entry name" value="Death_dom"/>
</dbReference>
<gene>
    <name evidence="3" type="ORF">CHS0354_027300</name>
</gene>
<reference evidence="3" key="3">
    <citation type="submission" date="2023-05" db="EMBL/GenBank/DDBJ databases">
        <authorList>
            <person name="Smith C.H."/>
        </authorList>
    </citation>
    <scope>NUCLEOTIDE SEQUENCE</scope>
    <source>
        <strain evidence="3">CHS0354</strain>
        <tissue evidence="3">Mantle</tissue>
    </source>
</reference>
<keyword evidence="4" id="KW-1185">Reference proteome</keyword>
<dbReference type="GO" id="GO:0007165">
    <property type="term" value="P:signal transduction"/>
    <property type="evidence" value="ECO:0007669"/>
    <property type="project" value="InterPro"/>
</dbReference>
<feature type="region of interest" description="Disordered" evidence="1">
    <location>
        <begin position="243"/>
        <end position="286"/>
    </location>
</feature>
<reference evidence="3" key="1">
    <citation type="journal article" date="2021" name="Genome Biol. Evol.">
        <title>A High-Quality Reference Genome for a Parasitic Bivalve with Doubly Uniparental Inheritance (Bivalvia: Unionida).</title>
        <authorList>
            <person name="Smith C.H."/>
        </authorList>
    </citation>
    <scope>NUCLEOTIDE SEQUENCE</scope>
    <source>
        <strain evidence="3">CHS0354</strain>
    </source>
</reference>
<dbReference type="InterPro" id="IPR011029">
    <property type="entry name" value="DEATH-like_dom_sf"/>
</dbReference>
<accession>A0AAE0T8C6</accession>
<dbReference type="AlphaFoldDB" id="A0AAE0T8C6"/>
<organism evidence="3 4">
    <name type="scientific">Potamilus streckersoni</name>
    <dbReference type="NCBI Taxonomy" id="2493646"/>
    <lineage>
        <taxon>Eukaryota</taxon>
        <taxon>Metazoa</taxon>
        <taxon>Spiralia</taxon>
        <taxon>Lophotrochozoa</taxon>
        <taxon>Mollusca</taxon>
        <taxon>Bivalvia</taxon>
        <taxon>Autobranchia</taxon>
        <taxon>Heteroconchia</taxon>
        <taxon>Palaeoheterodonta</taxon>
        <taxon>Unionida</taxon>
        <taxon>Unionoidea</taxon>
        <taxon>Unionidae</taxon>
        <taxon>Ambleminae</taxon>
        <taxon>Lampsilini</taxon>
        <taxon>Potamilus</taxon>
    </lineage>
</organism>
<protein>
    <recommendedName>
        <fullName evidence="2">Death domain-containing protein</fullName>
    </recommendedName>
</protein>
<comment type="caution">
    <text evidence="3">The sequence shown here is derived from an EMBL/GenBank/DDBJ whole genome shotgun (WGS) entry which is preliminary data.</text>
</comment>
<name>A0AAE0T8C6_9BIVA</name>
<feature type="compositionally biased region" description="Low complexity" evidence="1">
    <location>
        <begin position="753"/>
        <end position="773"/>
    </location>
</feature>
<evidence type="ECO:0000256" key="1">
    <source>
        <dbReference type="SAM" id="MobiDB-lite"/>
    </source>
</evidence>
<proteinExistence type="predicted"/>